<gene>
    <name evidence="3" type="ORF">D6D85_05810</name>
</gene>
<dbReference type="RefSeq" id="WP_125671083.1">
    <property type="nucleotide sequence ID" value="NZ_RCOS01000070.1"/>
</dbReference>
<dbReference type="EMBL" id="RCOS01000070">
    <property type="protein sequence ID" value="RSN75748.1"/>
    <property type="molecule type" value="Genomic_DNA"/>
</dbReference>
<dbReference type="GO" id="GO:0005524">
    <property type="term" value="F:ATP binding"/>
    <property type="evidence" value="ECO:0007669"/>
    <property type="project" value="UniProtKB-KW"/>
</dbReference>
<dbReference type="OrthoDB" id="371918at2157"/>
<dbReference type="Proteomes" id="UP000277582">
    <property type="component" value="Unassembled WGS sequence"/>
</dbReference>
<dbReference type="Pfam" id="PF13173">
    <property type="entry name" value="AAA_14"/>
    <property type="match status" value="1"/>
</dbReference>
<evidence type="ECO:0000259" key="2">
    <source>
        <dbReference type="Pfam" id="PF13635"/>
    </source>
</evidence>
<evidence type="ECO:0000313" key="4">
    <source>
        <dbReference type="Proteomes" id="UP000277582"/>
    </source>
</evidence>
<keyword evidence="3" id="KW-0547">Nucleotide-binding</keyword>
<feature type="domain" description="AAA" evidence="1">
    <location>
        <begin position="31"/>
        <end position="156"/>
    </location>
</feature>
<protein>
    <submittedName>
        <fullName evidence="3">ATP-binding protein</fullName>
    </submittedName>
</protein>
<dbReference type="PANTHER" id="PTHR33295">
    <property type="entry name" value="ATPASE"/>
    <property type="match status" value="1"/>
</dbReference>
<comment type="caution">
    <text evidence="3">The sequence shown here is derived from an EMBL/GenBank/DDBJ whole genome shotgun (WGS) entry which is preliminary data.</text>
</comment>
<keyword evidence="3" id="KW-0067">ATP-binding</keyword>
<dbReference type="PANTHER" id="PTHR33295:SF21">
    <property type="entry name" value="ATPASE, AAA SUPERFAMILY-RELATED"/>
    <property type="match status" value="1"/>
</dbReference>
<evidence type="ECO:0000313" key="3">
    <source>
        <dbReference type="EMBL" id="RSN75748.1"/>
    </source>
</evidence>
<accession>A0A429GPG6</accession>
<dbReference type="AlphaFoldDB" id="A0A429GPG6"/>
<organism evidence="3 4">
    <name type="scientific">Candidatus Methanodesulfokora washburnensis</name>
    <dbReference type="NCBI Taxonomy" id="2478471"/>
    <lineage>
        <taxon>Archaea</taxon>
        <taxon>Thermoproteota</taxon>
        <taxon>Candidatus Korarchaeia</taxon>
        <taxon>Candidatus Korarchaeia incertae sedis</taxon>
        <taxon>Candidatus Methanodesulfokora</taxon>
    </lineage>
</organism>
<reference evidence="3 4" key="1">
    <citation type="submission" date="2018-10" db="EMBL/GenBank/DDBJ databases">
        <title>Co-occurring genomic capacity for anaerobic methane metabolism and dissimilatory sulfite reduction discovered in the Korarchaeota.</title>
        <authorList>
            <person name="Mckay L.J."/>
            <person name="Dlakic M."/>
            <person name="Fields M.W."/>
            <person name="Delmont T.O."/>
            <person name="Eren A.M."/>
            <person name="Jay Z.J."/>
            <person name="Klingelsmith K.B."/>
            <person name="Rusch D.B."/>
            <person name="Inskeep W.P."/>
        </authorList>
    </citation>
    <scope>NUCLEOTIDE SEQUENCE [LARGE SCALE GENOMIC DNA]</scope>
    <source>
        <strain evidence="3 4">MDKW</strain>
    </source>
</reference>
<dbReference type="InterPro" id="IPR027417">
    <property type="entry name" value="P-loop_NTPase"/>
</dbReference>
<evidence type="ECO:0000259" key="1">
    <source>
        <dbReference type="Pfam" id="PF13173"/>
    </source>
</evidence>
<dbReference type="SUPFAM" id="SSF52540">
    <property type="entry name" value="P-loop containing nucleoside triphosphate hydrolases"/>
    <property type="match status" value="1"/>
</dbReference>
<dbReference type="InterPro" id="IPR025420">
    <property type="entry name" value="DUF4143"/>
</dbReference>
<dbReference type="Pfam" id="PF13635">
    <property type="entry name" value="DUF4143"/>
    <property type="match status" value="1"/>
</dbReference>
<feature type="domain" description="DUF4143" evidence="2">
    <location>
        <begin position="212"/>
        <end position="358"/>
    </location>
</feature>
<dbReference type="InterPro" id="IPR041682">
    <property type="entry name" value="AAA_14"/>
</dbReference>
<sequence>MDLKRYMLTKKESIRDLRVENRDIEAKENKNFIISVIGPRRAGKTYFLYNLIGRRELSDEDFVFLNFEEPIEIKELDEAIISHYEIYGREPSYIFLDEIQGLRDWERHVYSLYERKRYYIFVTGSSSKLLGREISTQLRGRALPLYVFPFSISEVLRINGIKIRKHYSSYDVAKVRHILSSCLRRGFFPDIVLGNVDPLRFFREYIDLVIYKDIIERFGIRNRHALEFFLRSCISSNASTFSVHKVFNSLKSQGEKISKKTLYAFQRIVEDVNFGFFLKKFGWSRRKIELSMPKFYLVDNGIYSFMEREELGKLLENVVFLELLKRGLFPNENIFYLSFRGYEVDFLVKEGGIKLMQVTYASGRDEIDKKDVEALIKAGSIFKSNELLFVTWDYEDELLHENRRIRLVPLRKWVSEI</sequence>
<proteinExistence type="predicted"/>
<name>A0A429GPG6_9CREN</name>
<keyword evidence="4" id="KW-1185">Reference proteome</keyword>